<organism evidence="3 4">
    <name type="scientific">Gracilibacillus salitolerans</name>
    <dbReference type="NCBI Taxonomy" id="2663022"/>
    <lineage>
        <taxon>Bacteria</taxon>
        <taxon>Bacillati</taxon>
        <taxon>Bacillota</taxon>
        <taxon>Bacilli</taxon>
        <taxon>Bacillales</taxon>
        <taxon>Bacillaceae</taxon>
        <taxon>Gracilibacillus</taxon>
    </lineage>
</organism>
<keyword evidence="4" id="KW-1185">Reference proteome</keyword>
<dbReference type="NCBIfam" id="NF005559">
    <property type="entry name" value="PRK07231.1"/>
    <property type="match status" value="1"/>
</dbReference>
<dbReference type="EMBL" id="CP045915">
    <property type="protein sequence ID" value="QGH36198.1"/>
    <property type="molecule type" value="Genomic_DNA"/>
</dbReference>
<dbReference type="Pfam" id="PF13561">
    <property type="entry name" value="adh_short_C2"/>
    <property type="match status" value="1"/>
</dbReference>
<evidence type="ECO:0000313" key="4">
    <source>
        <dbReference type="Proteomes" id="UP000339690"/>
    </source>
</evidence>
<dbReference type="GO" id="GO:0047936">
    <property type="term" value="F:glucose 1-dehydrogenase [NAD(P)+] activity"/>
    <property type="evidence" value="ECO:0007669"/>
    <property type="project" value="UniProtKB-EC"/>
</dbReference>
<dbReference type="AlphaFoldDB" id="A0A5Q2TTT1"/>
<dbReference type="InterPro" id="IPR002347">
    <property type="entry name" value="SDR_fam"/>
</dbReference>
<dbReference type="Gene3D" id="3.40.50.720">
    <property type="entry name" value="NAD(P)-binding Rossmann-like Domain"/>
    <property type="match status" value="1"/>
</dbReference>
<evidence type="ECO:0000256" key="1">
    <source>
        <dbReference type="ARBA" id="ARBA00006484"/>
    </source>
</evidence>
<name>A0A5Q2TTT1_9BACI</name>
<dbReference type="SUPFAM" id="SSF51735">
    <property type="entry name" value="NAD(P)-binding Rossmann-fold domains"/>
    <property type="match status" value="1"/>
</dbReference>
<dbReference type="RefSeq" id="WP_153792372.1">
    <property type="nucleotide sequence ID" value="NZ_CP045915.1"/>
</dbReference>
<accession>A0A5Q2TTT1</accession>
<comment type="similarity">
    <text evidence="1">Belongs to the short-chain dehydrogenases/reductases (SDR) family.</text>
</comment>
<evidence type="ECO:0000313" key="3">
    <source>
        <dbReference type="EMBL" id="QGH36198.1"/>
    </source>
</evidence>
<dbReference type="FunFam" id="3.40.50.720:FF:000084">
    <property type="entry name" value="Short-chain dehydrogenase reductase"/>
    <property type="match status" value="1"/>
</dbReference>
<dbReference type="Proteomes" id="UP000339690">
    <property type="component" value="Chromosome"/>
</dbReference>
<gene>
    <name evidence="3" type="ORF">GI584_20055</name>
</gene>
<proteinExistence type="inferred from homology"/>
<reference evidence="3 4" key="1">
    <citation type="submission" date="2019-11" db="EMBL/GenBank/DDBJ databases">
        <title>Gracilibacillus salitolerans sp. nov., a moderate halophile isolated from a saline soil in northwest China.</title>
        <authorList>
            <person name="Gan L."/>
        </authorList>
    </citation>
    <scope>NUCLEOTIDE SEQUENCE [LARGE SCALE GENOMIC DNA]</scope>
    <source>
        <strain evidence="3 4">SCU50</strain>
    </source>
</reference>
<dbReference type="GO" id="GO:0008206">
    <property type="term" value="P:bile acid metabolic process"/>
    <property type="evidence" value="ECO:0007669"/>
    <property type="project" value="UniProtKB-ARBA"/>
</dbReference>
<sequence length="264" mass="27691">MTGNRLENKVAVVTGGGSGIGRETCLLFAEEGATVVVVDRYESDAQNTVDLIAKQGGPQAISAIADVSSEKDIAALAKEVKNKFNKVDILVNNAGVRVFGPVTEADEETWQFIFDVNLRAVGYCCKHFIPIMSESGGGSIVNVSSANGVVGRPGMGLYDATKAGVLALTRSMACDHAGEQLRVNAILPGPTLTDYHIKRAEAAGKELDLGLTKSHPEGPGILKRQGTPRELAYGILFLASDEASYVTGACLNVDGGLSALAQRN</sequence>
<dbReference type="PANTHER" id="PTHR24321">
    <property type="entry name" value="DEHYDROGENASES, SHORT CHAIN"/>
    <property type="match status" value="1"/>
</dbReference>
<protein>
    <submittedName>
        <fullName evidence="3">Glucose 1-dehydrogenase</fullName>
        <ecNumber evidence="3">1.1.1.47</ecNumber>
    </submittedName>
</protein>
<dbReference type="InterPro" id="IPR036291">
    <property type="entry name" value="NAD(P)-bd_dom_sf"/>
</dbReference>
<dbReference type="KEGG" id="grc:GI584_20055"/>
<dbReference type="PANTHER" id="PTHR24321:SF8">
    <property type="entry name" value="ESTRADIOL 17-BETA-DEHYDROGENASE 8-RELATED"/>
    <property type="match status" value="1"/>
</dbReference>
<dbReference type="PRINTS" id="PR00080">
    <property type="entry name" value="SDRFAMILY"/>
</dbReference>
<dbReference type="CDD" id="cd05233">
    <property type="entry name" value="SDR_c"/>
    <property type="match status" value="1"/>
</dbReference>
<evidence type="ECO:0000256" key="2">
    <source>
        <dbReference type="ARBA" id="ARBA00023002"/>
    </source>
</evidence>
<keyword evidence="2 3" id="KW-0560">Oxidoreductase</keyword>
<dbReference type="PRINTS" id="PR00081">
    <property type="entry name" value="GDHRDH"/>
</dbReference>
<dbReference type="EC" id="1.1.1.47" evidence="3"/>